<keyword evidence="2 10" id="KW-1003">Cell membrane</keyword>
<comment type="activity regulation">
    <text evidence="10">Na(+) is not transported, but it plays an essential structural role and its presence is essential for fluoride channel function.</text>
</comment>
<keyword evidence="4 10" id="KW-1133">Transmembrane helix</keyword>
<evidence type="ECO:0000256" key="2">
    <source>
        <dbReference type="ARBA" id="ARBA00022475"/>
    </source>
</evidence>
<keyword evidence="10" id="KW-0813">Transport</keyword>
<dbReference type="GO" id="GO:0046872">
    <property type="term" value="F:metal ion binding"/>
    <property type="evidence" value="ECO:0007669"/>
    <property type="project" value="UniProtKB-KW"/>
</dbReference>
<comment type="catalytic activity">
    <reaction evidence="8">
        <text>fluoride(in) = fluoride(out)</text>
        <dbReference type="Rhea" id="RHEA:76159"/>
        <dbReference type="ChEBI" id="CHEBI:17051"/>
    </reaction>
    <physiologicalReaction direction="left-to-right" evidence="8">
        <dbReference type="Rhea" id="RHEA:76160"/>
    </physiologicalReaction>
</comment>
<evidence type="ECO:0000256" key="10">
    <source>
        <dbReference type="HAMAP-Rule" id="MF_00454"/>
    </source>
</evidence>
<keyword evidence="12" id="KW-1185">Reference proteome</keyword>
<evidence type="ECO:0000313" key="11">
    <source>
        <dbReference type="EMBL" id="TQE89049.1"/>
    </source>
</evidence>
<evidence type="ECO:0000256" key="7">
    <source>
        <dbReference type="ARBA" id="ARBA00035120"/>
    </source>
</evidence>
<dbReference type="NCBIfam" id="TIGR00494">
    <property type="entry name" value="crcB"/>
    <property type="match status" value="1"/>
</dbReference>
<sequence length="124" mass="13293">MIYLYVGLAGALGAILRYWIGTVFLPGSVFPWSTLFVNLTGAFLLAWLTTSIFKKYHLPPDIAAAISTGFIGSFTTFSALSVETVELFENGHAVMGMAYVFASIAGGLIMSRIGFRAGKEGQQA</sequence>
<dbReference type="InterPro" id="IPR003691">
    <property type="entry name" value="FluC"/>
</dbReference>
<dbReference type="GO" id="GO:0140114">
    <property type="term" value="P:cellular detoxification of fluoride"/>
    <property type="evidence" value="ECO:0007669"/>
    <property type="project" value="UniProtKB-UniRule"/>
</dbReference>
<dbReference type="OrthoDB" id="9815830at2"/>
<reference evidence="11 12" key="1">
    <citation type="submission" date="2019-06" db="EMBL/GenBank/DDBJ databases">
        <title>Genome sequence of Ureibacillus terrenus.</title>
        <authorList>
            <person name="Maclea K.S."/>
            <person name="Simoes M."/>
        </authorList>
    </citation>
    <scope>NUCLEOTIDE SEQUENCE [LARGE SCALE GENOMIC DNA]</scope>
    <source>
        <strain evidence="11 12">ATCC BAA-384</strain>
    </source>
</reference>
<dbReference type="HAMAP" id="MF_00454">
    <property type="entry name" value="FluC"/>
    <property type="match status" value="1"/>
</dbReference>
<name>A0A540UX38_9BACL</name>
<evidence type="ECO:0000256" key="4">
    <source>
        <dbReference type="ARBA" id="ARBA00022989"/>
    </source>
</evidence>
<dbReference type="RefSeq" id="WP_141603186.1">
    <property type="nucleotide sequence ID" value="NZ_JARMSB010000051.1"/>
</dbReference>
<evidence type="ECO:0000256" key="6">
    <source>
        <dbReference type="ARBA" id="ARBA00023303"/>
    </source>
</evidence>
<feature type="transmembrane region" description="Helical" evidence="10">
    <location>
        <begin position="62"/>
        <end position="82"/>
    </location>
</feature>
<feature type="transmembrane region" description="Helical" evidence="10">
    <location>
        <begin position="94"/>
        <end position="115"/>
    </location>
</feature>
<feature type="binding site" evidence="10">
    <location>
        <position position="75"/>
    </location>
    <ligand>
        <name>Na(+)</name>
        <dbReference type="ChEBI" id="CHEBI:29101"/>
        <note>structural</note>
    </ligand>
</feature>
<dbReference type="GO" id="GO:0005886">
    <property type="term" value="C:plasma membrane"/>
    <property type="evidence" value="ECO:0007669"/>
    <property type="project" value="UniProtKB-SubCell"/>
</dbReference>
<dbReference type="Proteomes" id="UP000315753">
    <property type="component" value="Unassembled WGS sequence"/>
</dbReference>
<evidence type="ECO:0000256" key="1">
    <source>
        <dbReference type="ARBA" id="ARBA00004651"/>
    </source>
</evidence>
<evidence type="ECO:0000313" key="12">
    <source>
        <dbReference type="Proteomes" id="UP000315753"/>
    </source>
</evidence>
<feature type="transmembrane region" description="Helical" evidence="10">
    <location>
        <begin position="29"/>
        <end position="50"/>
    </location>
</feature>
<evidence type="ECO:0000256" key="5">
    <source>
        <dbReference type="ARBA" id="ARBA00023136"/>
    </source>
</evidence>
<dbReference type="PANTHER" id="PTHR28259:SF1">
    <property type="entry name" value="FLUORIDE EXPORT PROTEIN 1-RELATED"/>
    <property type="match status" value="1"/>
</dbReference>
<gene>
    <name evidence="10 11" type="primary">crcB</name>
    <name evidence="10" type="synonym">fluC</name>
    <name evidence="11" type="ORF">FKZ59_13000</name>
</gene>
<protein>
    <recommendedName>
        <fullName evidence="10">Fluoride-specific ion channel FluC</fullName>
    </recommendedName>
</protein>
<dbReference type="AlphaFoldDB" id="A0A540UX38"/>
<comment type="subcellular location">
    <subcellularLocation>
        <location evidence="1 10">Cell membrane</location>
        <topology evidence="1 10">Multi-pass membrane protein</topology>
    </subcellularLocation>
</comment>
<comment type="function">
    <text evidence="9 10">Fluoride-specific ion channel. Important for reducing fluoride concentration in the cell, thus reducing its toxicity.</text>
</comment>
<comment type="similarity">
    <text evidence="7 10">Belongs to the fluoride channel Fluc/FEX (TC 1.A.43) family.</text>
</comment>
<evidence type="ECO:0000256" key="9">
    <source>
        <dbReference type="ARBA" id="ARBA00049940"/>
    </source>
</evidence>
<keyword evidence="3 10" id="KW-0812">Transmembrane</keyword>
<comment type="caution">
    <text evidence="11">The sequence shown here is derived from an EMBL/GenBank/DDBJ whole genome shotgun (WGS) entry which is preliminary data.</text>
</comment>
<evidence type="ECO:0000256" key="3">
    <source>
        <dbReference type="ARBA" id="ARBA00022692"/>
    </source>
</evidence>
<keyword evidence="6 10" id="KW-0407">Ion channel</keyword>
<dbReference type="PANTHER" id="PTHR28259">
    <property type="entry name" value="FLUORIDE EXPORT PROTEIN 1-RELATED"/>
    <property type="match status" value="1"/>
</dbReference>
<accession>A0A540UX38</accession>
<dbReference type="Pfam" id="PF02537">
    <property type="entry name" value="CRCB"/>
    <property type="match status" value="1"/>
</dbReference>
<organism evidence="11 12">
    <name type="scientific">Ureibacillus terrenus</name>
    <dbReference type="NCBI Taxonomy" id="118246"/>
    <lineage>
        <taxon>Bacteria</taxon>
        <taxon>Bacillati</taxon>
        <taxon>Bacillota</taxon>
        <taxon>Bacilli</taxon>
        <taxon>Bacillales</taxon>
        <taxon>Caryophanaceae</taxon>
        <taxon>Ureibacillus</taxon>
    </lineage>
</organism>
<proteinExistence type="inferred from homology"/>
<keyword evidence="5 10" id="KW-0472">Membrane</keyword>
<keyword evidence="10" id="KW-0915">Sodium</keyword>
<keyword evidence="10" id="KW-0479">Metal-binding</keyword>
<feature type="binding site" evidence="10">
    <location>
        <position position="72"/>
    </location>
    <ligand>
        <name>Na(+)</name>
        <dbReference type="ChEBI" id="CHEBI:29101"/>
        <note>structural</note>
    </ligand>
</feature>
<dbReference type="EMBL" id="VIGD01000022">
    <property type="protein sequence ID" value="TQE89049.1"/>
    <property type="molecule type" value="Genomic_DNA"/>
</dbReference>
<keyword evidence="10" id="KW-0406">Ion transport</keyword>
<dbReference type="GO" id="GO:0062054">
    <property type="term" value="F:fluoride channel activity"/>
    <property type="evidence" value="ECO:0007669"/>
    <property type="project" value="UniProtKB-UniRule"/>
</dbReference>
<evidence type="ECO:0000256" key="8">
    <source>
        <dbReference type="ARBA" id="ARBA00035585"/>
    </source>
</evidence>